<reference evidence="2" key="1">
    <citation type="submission" date="2006-10" db="EMBL/GenBank/DDBJ databases">
        <authorList>
            <person name="Amadeo P."/>
            <person name="Zhao Q."/>
            <person name="Wortman J."/>
            <person name="Fraser-Liggett C."/>
            <person name="Carlton J."/>
        </authorList>
    </citation>
    <scope>NUCLEOTIDE SEQUENCE</scope>
    <source>
        <strain evidence="2">G3</strain>
    </source>
</reference>
<dbReference type="Proteomes" id="UP000001542">
    <property type="component" value="Unassembled WGS sequence"/>
</dbReference>
<evidence type="ECO:0000313" key="3">
    <source>
        <dbReference type="Proteomes" id="UP000001542"/>
    </source>
</evidence>
<dbReference type="AlphaFoldDB" id="A2EC40"/>
<feature type="coiled-coil region" evidence="1">
    <location>
        <begin position="618"/>
        <end position="675"/>
    </location>
</feature>
<reference evidence="2" key="2">
    <citation type="journal article" date="2007" name="Science">
        <title>Draft genome sequence of the sexually transmitted pathogen Trichomonas vaginalis.</title>
        <authorList>
            <person name="Carlton J.M."/>
            <person name="Hirt R.P."/>
            <person name="Silva J.C."/>
            <person name="Delcher A.L."/>
            <person name="Schatz M."/>
            <person name="Zhao Q."/>
            <person name="Wortman J.R."/>
            <person name="Bidwell S.L."/>
            <person name="Alsmark U.C.M."/>
            <person name="Besteiro S."/>
            <person name="Sicheritz-Ponten T."/>
            <person name="Noel C.J."/>
            <person name="Dacks J.B."/>
            <person name="Foster P.G."/>
            <person name="Simillion C."/>
            <person name="Van de Peer Y."/>
            <person name="Miranda-Saavedra D."/>
            <person name="Barton G.J."/>
            <person name="Westrop G.D."/>
            <person name="Mueller S."/>
            <person name="Dessi D."/>
            <person name="Fiori P.L."/>
            <person name="Ren Q."/>
            <person name="Paulsen I."/>
            <person name="Zhang H."/>
            <person name="Bastida-Corcuera F.D."/>
            <person name="Simoes-Barbosa A."/>
            <person name="Brown M.T."/>
            <person name="Hayes R.D."/>
            <person name="Mukherjee M."/>
            <person name="Okumura C.Y."/>
            <person name="Schneider R."/>
            <person name="Smith A.J."/>
            <person name="Vanacova S."/>
            <person name="Villalvazo M."/>
            <person name="Haas B.J."/>
            <person name="Pertea M."/>
            <person name="Feldblyum T.V."/>
            <person name="Utterback T.R."/>
            <person name="Shu C.L."/>
            <person name="Osoegawa K."/>
            <person name="de Jong P.J."/>
            <person name="Hrdy I."/>
            <person name="Horvathova L."/>
            <person name="Zubacova Z."/>
            <person name="Dolezal P."/>
            <person name="Malik S.B."/>
            <person name="Logsdon J.M. Jr."/>
            <person name="Henze K."/>
            <person name="Gupta A."/>
            <person name="Wang C.C."/>
            <person name="Dunne R.L."/>
            <person name="Upcroft J.A."/>
            <person name="Upcroft P."/>
            <person name="White O."/>
            <person name="Salzberg S.L."/>
            <person name="Tang P."/>
            <person name="Chiu C.-H."/>
            <person name="Lee Y.-S."/>
            <person name="Embley T.M."/>
            <person name="Coombs G.H."/>
            <person name="Mottram J.C."/>
            <person name="Tachezy J."/>
            <person name="Fraser-Liggett C.M."/>
            <person name="Johnson P.J."/>
        </authorList>
    </citation>
    <scope>NUCLEOTIDE SEQUENCE [LARGE SCALE GENOMIC DNA]</scope>
    <source>
        <strain evidence="2">G3</strain>
    </source>
</reference>
<dbReference type="InterPro" id="IPR019183">
    <property type="entry name" value="NAA25_NatB_aux_su"/>
</dbReference>
<name>A2EC40_TRIV3</name>
<dbReference type="EMBL" id="DS113350">
    <property type="protein sequence ID" value="EAY09815.1"/>
    <property type="molecule type" value="Genomic_DNA"/>
</dbReference>
<evidence type="ECO:0000256" key="1">
    <source>
        <dbReference type="SAM" id="Coils"/>
    </source>
</evidence>
<protein>
    <submittedName>
        <fullName evidence="2">Uncharacterized protein</fullName>
    </submittedName>
</protein>
<dbReference type="GO" id="GO:0031416">
    <property type="term" value="C:NatB complex"/>
    <property type="evidence" value="ECO:0000318"/>
    <property type="project" value="GO_Central"/>
</dbReference>
<dbReference type="STRING" id="5722.A2EC40"/>
<dbReference type="InParanoid" id="A2EC40"/>
<dbReference type="VEuPathDB" id="TrichDB:TVAG_138090"/>
<dbReference type="RefSeq" id="XP_001322038.1">
    <property type="nucleotide sequence ID" value="XM_001322003.1"/>
</dbReference>
<evidence type="ECO:0000313" key="2">
    <source>
        <dbReference type="EMBL" id="EAY09815.1"/>
    </source>
</evidence>
<dbReference type="GO" id="GO:0010698">
    <property type="term" value="F:acetyltransferase activator activity"/>
    <property type="evidence" value="ECO:0000318"/>
    <property type="project" value="GO_Central"/>
</dbReference>
<dbReference type="Pfam" id="PF09797">
    <property type="entry name" value="NatB_MDM20"/>
    <property type="match status" value="1"/>
</dbReference>
<keyword evidence="1" id="KW-0175">Coiled coil</keyword>
<dbReference type="KEGG" id="tva:4767742"/>
<proteinExistence type="predicted"/>
<dbReference type="GO" id="GO:0005737">
    <property type="term" value="C:cytoplasm"/>
    <property type="evidence" value="ECO:0000318"/>
    <property type="project" value="GO_Central"/>
</dbReference>
<dbReference type="GO" id="GO:0007010">
    <property type="term" value="P:cytoskeleton organization"/>
    <property type="evidence" value="ECO:0000318"/>
    <property type="project" value="GO_Central"/>
</dbReference>
<organism evidence="2 3">
    <name type="scientific">Trichomonas vaginalis (strain ATCC PRA-98 / G3)</name>
    <dbReference type="NCBI Taxonomy" id="412133"/>
    <lineage>
        <taxon>Eukaryota</taxon>
        <taxon>Metamonada</taxon>
        <taxon>Parabasalia</taxon>
        <taxon>Trichomonadida</taxon>
        <taxon>Trichomonadidae</taxon>
        <taxon>Trichomonas</taxon>
    </lineage>
</organism>
<sequence>MSFAVRKQLQLFSEFQNLSKTNHTSKIAKKLKEIEAVHGLPAEAPPVVDCTHMIMARVNNDRDKEIEFARKLIATKNMEYTIITELLATLTAYNLYSDIEELYKILAFAMKNKAELFRNLMGLEFMNKNYKEAQTSAMSIVRLENTDANIGTAAFAYYILGKQENNPVFFKFGLAFIEKVKNLSQGVIQLKINLLDANSKYQEIIDYVNQENVKELFKPNDLVLRRAEMEAYRKLNKLEEVANCAARFLAEYNDDSIDEWRLVVQYHADPKSLIEKYKNGIKRGPYLAEIDLALKNGEDIAPLLLQYSDRFLKKNCVFGDLKKYFTKEICSKIQNISDPACSAFVTGKLNFESSEGRLAAIAGEFYLSKYLETKDVEQFKLAVNEARKFPDHPDSQFLFIRLCGIAKMVSAESAAWEHLRLEGIQYFSLSSTIVTDAINNFNVDVLKEFCNHGAFYYSKSIPNFSSAIDKACQHLNYFNVESMINFCQQIFSHSMHYLFCSLDAIFNVIDGKYFNYELDNLQILSKIELFNKTDRTVLPIYFDNENLKNAMYPEIIEKVHNFGAVARTLLSLFLEKSDTSLEEIKAPEWKPFVEYIKSEGKVVPEQCNMFTLLCICAAAKKFNKIAEQKEKLSKLLDEASKPMQVDTQMLTKDLEERLEKENQSINKSIQFIRNLLQ</sequence>
<dbReference type="VEuPathDB" id="TrichDB:TVAGG3_0269700"/>
<keyword evidence="3" id="KW-1185">Reference proteome</keyword>
<accession>A2EC40</accession>
<gene>
    <name evidence="2" type="ORF">TVAG_138090</name>
</gene>
<dbReference type="OrthoDB" id="1874341at2759"/>